<feature type="chain" id="PRO_5044296213" description="Peptidase M50 domain-containing protein" evidence="14">
    <location>
        <begin position="16"/>
        <end position="567"/>
    </location>
</feature>
<dbReference type="InterPro" id="IPR044838">
    <property type="entry name" value="EGY1-like"/>
</dbReference>
<evidence type="ECO:0000256" key="4">
    <source>
        <dbReference type="ARBA" id="ARBA00022528"/>
    </source>
</evidence>
<protein>
    <recommendedName>
        <fullName evidence="15">Peptidase M50 domain-containing protein</fullName>
    </recommendedName>
</protein>
<dbReference type="AlphaFoldDB" id="A0AB34JYX0"/>
<evidence type="ECO:0000256" key="6">
    <source>
        <dbReference type="ARBA" id="ARBA00022670"/>
    </source>
</evidence>
<organism evidence="16 17">
    <name type="scientific">Prymnesium parvum</name>
    <name type="common">Toxic golden alga</name>
    <dbReference type="NCBI Taxonomy" id="97485"/>
    <lineage>
        <taxon>Eukaryota</taxon>
        <taxon>Haptista</taxon>
        <taxon>Haptophyta</taxon>
        <taxon>Prymnesiophyceae</taxon>
        <taxon>Prymnesiales</taxon>
        <taxon>Prymnesiaceae</taxon>
        <taxon>Prymnesium</taxon>
    </lineage>
</organism>
<dbReference type="PANTHER" id="PTHR31412:SF0">
    <property type="entry name" value="ZINC METALLOPROTEASE EGY1, CHLOROPLASTIC-RELATED"/>
    <property type="match status" value="1"/>
</dbReference>
<reference evidence="16 17" key="1">
    <citation type="journal article" date="2024" name="Science">
        <title>Giant polyketide synthase enzymes in the biosynthesis of giant marine polyether toxins.</title>
        <authorList>
            <person name="Fallon T.R."/>
            <person name="Shende V.V."/>
            <person name="Wierzbicki I.H."/>
            <person name="Pendleton A.L."/>
            <person name="Watervoot N.F."/>
            <person name="Auber R.P."/>
            <person name="Gonzalez D.J."/>
            <person name="Wisecaver J.H."/>
            <person name="Moore B.S."/>
        </authorList>
    </citation>
    <scope>NUCLEOTIDE SEQUENCE [LARGE SCALE GENOMIC DNA]</scope>
    <source>
        <strain evidence="16 17">12B1</strain>
    </source>
</reference>
<evidence type="ECO:0000256" key="2">
    <source>
        <dbReference type="ARBA" id="ARBA00004229"/>
    </source>
</evidence>
<feature type="transmembrane region" description="Helical" evidence="13">
    <location>
        <begin position="446"/>
        <end position="467"/>
    </location>
</feature>
<comment type="subcellular location">
    <subcellularLocation>
        <location evidence="1">Membrane</location>
        <topology evidence="1">Multi-pass membrane protein</topology>
    </subcellularLocation>
    <subcellularLocation>
        <location evidence="2">Plastid</location>
        <location evidence="2">Chloroplast</location>
    </subcellularLocation>
</comment>
<feature type="signal peptide" evidence="14">
    <location>
        <begin position="1"/>
        <end position="15"/>
    </location>
</feature>
<evidence type="ECO:0000256" key="12">
    <source>
        <dbReference type="SAM" id="MobiDB-lite"/>
    </source>
</evidence>
<comment type="caution">
    <text evidence="16">The sequence shown here is derived from an EMBL/GenBank/DDBJ whole genome shotgun (WGS) entry which is preliminary data.</text>
</comment>
<dbReference type="GO" id="GO:0009507">
    <property type="term" value="C:chloroplast"/>
    <property type="evidence" value="ECO:0007669"/>
    <property type="project" value="UniProtKB-SubCell"/>
</dbReference>
<evidence type="ECO:0000256" key="11">
    <source>
        <dbReference type="ARBA" id="ARBA00023136"/>
    </source>
</evidence>
<keyword evidence="10 13" id="KW-1133">Transmembrane helix</keyword>
<evidence type="ECO:0000256" key="3">
    <source>
        <dbReference type="ARBA" id="ARBA00007931"/>
    </source>
</evidence>
<feature type="transmembrane region" description="Helical" evidence="13">
    <location>
        <begin position="271"/>
        <end position="295"/>
    </location>
</feature>
<comment type="similarity">
    <text evidence="3">Belongs to the peptidase M50B family.</text>
</comment>
<keyword evidence="5" id="KW-0934">Plastid</keyword>
<accession>A0AB34JYX0</accession>
<keyword evidence="9" id="KW-0809">Transit peptide</keyword>
<evidence type="ECO:0000313" key="17">
    <source>
        <dbReference type="Proteomes" id="UP001515480"/>
    </source>
</evidence>
<evidence type="ECO:0000256" key="1">
    <source>
        <dbReference type="ARBA" id="ARBA00004141"/>
    </source>
</evidence>
<keyword evidence="4" id="KW-0150">Chloroplast</keyword>
<evidence type="ECO:0000256" key="8">
    <source>
        <dbReference type="ARBA" id="ARBA00022801"/>
    </source>
</evidence>
<dbReference type="Pfam" id="PF02163">
    <property type="entry name" value="Peptidase_M50"/>
    <property type="match status" value="1"/>
</dbReference>
<evidence type="ECO:0000313" key="16">
    <source>
        <dbReference type="EMBL" id="KAL1527115.1"/>
    </source>
</evidence>
<sequence length="567" mass="59011">MRPSLLLCCLASTHALALRGAPPRPAAPRLPLPPRLCVEGSKLSPSEKAQRAAEKRREAERLALQAERASLEAERLALLAKEKMLAKRKEEAAAAPAPPPPPLVAAEAEAIAPPSLAAPAAARFNGTFDLNAALEAQANSSEAQRSAGGGLTYVLQRSGLSDAQIQLSDKQIDALKASVFSLETFYVQGVEQTALGTIFTGNLRSSAEKVSERVRARLQLSSELRGVQLLLLEDPRPLTLQELQDGAEKQPVYLALSPEAAALRQPLPEKVAAIVSLFLASISTLGYALSAFILADDGKIMKQLQEGDPAALDVALPIALGLGGIQIVHELAHLVAAGKLGLKTGIPLLLPSLQLGTFGCVTPLLSFPKSRKDLFDFALAGPAAASALSLLLYIAGLALSTGDFASSADPSTIPVLPTGLLKSSLLLGSMAQAFLPAVATQLTVQIHPLAVVGFTGVLLNALQLLPIGRLDGGRVALAAVGQSGAGLLSGIFLLGLGVSSIFVGDNPILLFFGLFIIFLQRLPEIPAEDDITEVDGSRQFTALVALAFCLLTIVPLSGGGSPTDGLF</sequence>
<keyword evidence="11 13" id="KW-0472">Membrane</keyword>
<keyword evidence="6" id="KW-0645">Protease</keyword>
<evidence type="ECO:0000256" key="10">
    <source>
        <dbReference type="ARBA" id="ARBA00022989"/>
    </source>
</evidence>
<keyword evidence="8" id="KW-0378">Hydrolase</keyword>
<keyword evidence="17" id="KW-1185">Reference proteome</keyword>
<evidence type="ECO:0000256" key="7">
    <source>
        <dbReference type="ARBA" id="ARBA00022692"/>
    </source>
</evidence>
<name>A0AB34JYX0_PRYPA</name>
<keyword evidence="7 13" id="KW-0812">Transmembrane</keyword>
<proteinExistence type="inferred from homology"/>
<dbReference type="GO" id="GO:0008233">
    <property type="term" value="F:peptidase activity"/>
    <property type="evidence" value="ECO:0007669"/>
    <property type="project" value="UniProtKB-KW"/>
</dbReference>
<dbReference type="GO" id="GO:0016020">
    <property type="term" value="C:membrane"/>
    <property type="evidence" value="ECO:0007669"/>
    <property type="project" value="UniProtKB-SubCell"/>
</dbReference>
<evidence type="ECO:0000256" key="13">
    <source>
        <dbReference type="SAM" id="Phobius"/>
    </source>
</evidence>
<dbReference type="GO" id="GO:0006508">
    <property type="term" value="P:proteolysis"/>
    <property type="evidence" value="ECO:0007669"/>
    <property type="project" value="UniProtKB-KW"/>
</dbReference>
<keyword evidence="14" id="KW-0732">Signal</keyword>
<dbReference type="Proteomes" id="UP001515480">
    <property type="component" value="Unassembled WGS sequence"/>
</dbReference>
<gene>
    <name evidence="16" type="ORF">AB1Y20_015797</name>
</gene>
<feature type="domain" description="Peptidase M50" evidence="15">
    <location>
        <begin position="318"/>
        <end position="481"/>
    </location>
</feature>
<feature type="region of interest" description="Disordered" evidence="12">
    <location>
        <begin position="20"/>
        <end position="53"/>
    </location>
</feature>
<dbReference type="EMBL" id="JBGBPQ010000003">
    <property type="protein sequence ID" value="KAL1527115.1"/>
    <property type="molecule type" value="Genomic_DNA"/>
</dbReference>
<feature type="transmembrane region" description="Helical" evidence="13">
    <location>
        <begin position="487"/>
        <end position="519"/>
    </location>
</feature>
<feature type="transmembrane region" description="Helical" evidence="13">
    <location>
        <begin position="540"/>
        <end position="558"/>
    </location>
</feature>
<feature type="compositionally biased region" description="Pro residues" evidence="12">
    <location>
        <begin position="22"/>
        <end position="34"/>
    </location>
</feature>
<dbReference type="PANTHER" id="PTHR31412">
    <property type="entry name" value="ZINC METALLOPROTEASE EGY1"/>
    <property type="match status" value="1"/>
</dbReference>
<evidence type="ECO:0000256" key="5">
    <source>
        <dbReference type="ARBA" id="ARBA00022640"/>
    </source>
</evidence>
<evidence type="ECO:0000259" key="15">
    <source>
        <dbReference type="Pfam" id="PF02163"/>
    </source>
</evidence>
<evidence type="ECO:0000256" key="9">
    <source>
        <dbReference type="ARBA" id="ARBA00022946"/>
    </source>
</evidence>
<feature type="transmembrane region" description="Helical" evidence="13">
    <location>
        <begin position="374"/>
        <end position="399"/>
    </location>
</feature>
<dbReference type="InterPro" id="IPR008915">
    <property type="entry name" value="Peptidase_M50"/>
</dbReference>
<evidence type="ECO:0000256" key="14">
    <source>
        <dbReference type="SAM" id="SignalP"/>
    </source>
</evidence>